<sequence length="382" mass="42564">MAAKIPKEGGSSGAKTKPDLENLLKKLVLVDEELDDVVIPQDDFMNLREEARWMAVVRVHTDRHFSNQPFFQKMDVAWGFAKKWSIRPVEDNLFILQVSCLGDWNRVMNDGPWIFRQLGVMIEPYDGIVDPSSVVLDHINVWIQVRGVPPLFRKEEIVRDMATRIGEVKGVDLYALGASGTSFVRVRMRIDVNKRLLRFVRLHPEGNERISFQVMYEKLPRFCDICGYLGHGDQECGDGVHEEGDKQYGSWMVAPVEDWHPQTSGVRGRTHVDEGSHRGRGGGRGGRREGENRKRPSDEKSERVQEDAGAGINQRSGAPLSITDGKVQPQDTEEMEVADGDAGVKSGTGPISPVKPPAVKKPKKVVTSGAKAGSSGECRQEQ</sequence>
<dbReference type="InterPro" id="IPR040256">
    <property type="entry name" value="At4g02000-like"/>
</dbReference>
<dbReference type="InterPro" id="IPR025836">
    <property type="entry name" value="Zn_knuckle_CX2CX4HX4C"/>
</dbReference>
<gene>
    <name evidence="3" type="ORF">QYE76_062723</name>
</gene>
<dbReference type="AlphaFoldDB" id="A0AAD8S4G0"/>
<feature type="domain" description="Zinc knuckle CX2CX4HX4C" evidence="2">
    <location>
        <begin position="190"/>
        <end position="236"/>
    </location>
</feature>
<evidence type="ECO:0000313" key="4">
    <source>
        <dbReference type="Proteomes" id="UP001231189"/>
    </source>
</evidence>
<dbReference type="Pfam" id="PF14392">
    <property type="entry name" value="zf-CCHC_4"/>
    <property type="match status" value="1"/>
</dbReference>
<dbReference type="Proteomes" id="UP001231189">
    <property type="component" value="Unassembled WGS sequence"/>
</dbReference>
<keyword evidence="4" id="KW-1185">Reference proteome</keyword>
<feature type="region of interest" description="Disordered" evidence="1">
    <location>
        <begin position="260"/>
        <end position="382"/>
    </location>
</feature>
<proteinExistence type="predicted"/>
<protein>
    <recommendedName>
        <fullName evidence="2">Zinc knuckle CX2CX4HX4C domain-containing protein</fullName>
    </recommendedName>
</protein>
<name>A0AAD8S4G0_LOLMU</name>
<dbReference type="PANTHER" id="PTHR31286">
    <property type="entry name" value="GLYCINE-RICH CELL WALL STRUCTURAL PROTEIN 1.8-LIKE"/>
    <property type="match status" value="1"/>
</dbReference>
<organism evidence="3 4">
    <name type="scientific">Lolium multiflorum</name>
    <name type="common">Italian ryegrass</name>
    <name type="synonym">Lolium perenne subsp. multiflorum</name>
    <dbReference type="NCBI Taxonomy" id="4521"/>
    <lineage>
        <taxon>Eukaryota</taxon>
        <taxon>Viridiplantae</taxon>
        <taxon>Streptophyta</taxon>
        <taxon>Embryophyta</taxon>
        <taxon>Tracheophyta</taxon>
        <taxon>Spermatophyta</taxon>
        <taxon>Magnoliopsida</taxon>
        <taxon>Liliopsida</taxon>
        <taxon>Poales</taxon>
        <taxon>Poaceae</taxon>
        <taxon>BOP clade</taxon>
        <taxon>Pooideae</taxon>
        <taxon>Poodae</taxon>
        <taxon>Poeae</taxon>
        <taxon>Poeae Chloroplast Group 2 (Poeae type)</taxon>
        <taxon>Loliodinae</taxon>
        <taxon>Loliinae</taxon>
        <taxon>Lolium</taxon>
    </lineage>
</organism>
<accession>A0AAD8S4G0</accession>
<evidence type="ECO:0000256" key="1">
    <source>
        <dbReference type="SAM" id="MobiDB-lite"/>
    </source>
</evidence>
<evidence type="ECO:0000259" key="2">
    <source>
        <dbReference type="Pfam" id="PF14392"/>
    </source>
</evidence>
<dbReference type="EMBL" id="JAUUTY010000004">
    <property type="protein sequence ID" value="KAK1644918.1"/>
    <property type="molecule type" value="Genomic_DNA"/>
</dbReference>
<feature type="compositionally biased region" description="Basic and acidic residues" evidence="1">
    <location>
        <begin position="286"/>
        <end position="306"/>
    </location>
</feature>
<dbReference type="PANTHER" id="PTHR31286:SF167">
    <property type="entry name" value="OS09G0268800 PROTEIN"/>
    <property type="match status" value="1"/>
</dbReference>
<reference evidence="3" key="1">
    <citation type="submission" date="2023-07" db="EMBL/GenBank/DDBJ databases">
        <title>A chromosome-level genome assembly of Lolium multiflorum.</title>
        <authorList>
            <person name="Chen Y."/>
            <person name="Copetti D."/>
            <person name="Kolliker R."/>
            <person name="Studer B."/>
        </authorList>
    </citation>
    <scope>NUCLEOTIDE SEQUENCE</scope>
    <source>
        <strain evidence="3">02402/16</strain>
        <tissue evidence="3">Leaf</tissue>
    </source>
</reference>
<comment type="caution">
    <text evidence="3">The sequence shown here is derived from an EMBL/GenBank/DDBJ whole genome shotgun (WGS) entry which is preliminary data.</text>
</comment>
<evidence type="ECO:0000313" key="3">
    <source>
        <dbReference type="EMBL" id="KAK1644918.1"/>
    </source>
</evidence>